<evidence type="ECO:0000256" key="1">
    <source>
        <dbReference type="ARBA" id="ARBA00010945"/>
    </source>
</evidence>
<dbReference type="SUPFAM" id="SSF56672">
    <property type="entry name" value="DNA/RNA polymerases"/>
    <property type="match status" value="1"/>
</dbReference>
<dbReference type="OrthoDB" id="9808813at2"/>
<comment type="similarity">
    <text evidence="1">Belongs to the DNA polymerase type-Y family.</text>
</comment>
<dbReference type="EMBL" id="FOBH01000002">
    <property type="protein sequence ID" value="SEK61875.1"/>
    <property type="molecule type" value="Genomic_DNA"/>
</dbReference>
<dbReference type="Gene3D" id="3.30.70.270">
    <property type="match status" value="1"/>
</dbReference>
<dbReference type="PROSITE" id="PS50173">
    <property type="entry name" value="UMUC"/>
    <property type="match status" value="1"/>
</dbReference>
<protein>
    <submittedName>
        <fullName evidence="3">DNA polymerase V</fullName>
    </submittedName>
</protein>
<keyword evidence="4" id="KW-1185">Reference proteome</keyword>
<reference evidence="3 4" key="1">
    <citation type="submission" date="2016-10" db="EMBL/GenBank/DDBJ databases">
        <authorList>
            <person name="de Groot N.N."/>
        </authorList>
    </citation>
    <scope>NUCLEOTIDE SEQUENCE [LARGE SCALE GENOMIC DNA]</scope>
    <source>
        <strain evidence="3 4">Nv1</strain>
    </source>
</reference>
<proteinExistence type="inferred from homology"/>
<dbReference type="Pfam" id="PF00817">
    <property type="entry name" value="IMS"/>
    <property type="match status" value="1"/>
</dbReference>
<gene>
    <name evidence="3" type="ORF">SAMN05216387_102174</name>
</gene>
<evidence type="ECO:0000313" key="3">
    <source>
        <dbReference type="EMBL" id="SEK61875.1"/>
    </source>
</evidence>
<evidence type="ECO:0000313" key="4">
    <source>
        <dbReference type="Proteomes" id="UP000198620"/>
    </source>
</evidence>
<dbReference type="GO" id="GO:0006281">
    <property type="term" value="P:DNA repair"/>
    <property type="evidence" value="ECO:0007669"/>
    <property type="project" value="InterPro"/>
</dbReference>
<dbReference type="AlphaFoldDB" id="A0A1H7IMB3"/>
<dbReference type="RefSeq" id="WP_090827177.1">
    <property type="nucleotide sequence ID" value="NZ_FOBH01000002.1"/>
</dbReference>
<organism evidence="3 4">
    <name type="scientific">Nitrosovibrio tenuis</name>
    <dbReference type="NCBI Taxonomy" id="1233"/>
    <lineage>
        <taxon>Bacteria</taxon>
        <taxon>Pseudomonadati</taxon>
        <taxon>Pseudomonadota</taxon>
        <taxon>Betaproteobacteria</taxon>
        <taxon>Nitrosomonadales</taxon>
        <taxon>Nitrosomonadaceae</taxon>
        <taxon>Nitrosovibrio</taxon>
    </lineage>
</organism>
<accession>A0A1H7IMB3</accession>
<dbReference type="InterPro" id="IPR043502">
    <property type="entry name" value="DNA/RNA_pol_sf"/>
</dbReference>
<evidence type="ECO:0000259" key="2">
    <source>
        <dbReference type="PROSITE" id="PS50173"/>
    </source>
</evidence>
<dbReference type="STRING" id="1233.SAMN05216387_102174"/>
<dbReference type="Proteomes" id="UP000198620">
    <property type="component" value="Unassembled WGS sequence"/>
</dbReference>
<feature type="domain" description="UmuC" evidence="2">
    <location>
        <begin position="1"/>
        <end position="61"/>
    </location>
</feature>
<dbReference type="InterPro" id="IPR043128">
    <property type="entry name" value="Rev_trsase/Diguanyl_cyclase"/>
</dbReference>
<name>A0A1H7IMB3_9PROT</name>
<sequence>MGKPWFQLKELAEKHNIVALSSNYSLYDDMSNQFIAILRDYSPNGETYSIDDSFLSLNGLSKLGPTATDMG</sequence>
<dbReference type="InterPro" id="IPR001126">
    <property type="entry name" value="UmuC"/>
</dbReference>